<reference evidence="2" key="1">
    <citation type="submission" date="2022-08" db="EMBL/GenBank/DDBJ databases">
        <title>Novel Bdellovibrio Species Isolated from Svalbard: Designation Bdellovibrio svalbardensis.</title>
        <authorList>
            <person name="Mitchell R.J."/>
            <person name="Choi S.Y."/>
        </authorList>
    </citation>
    <scope>NUCLEOTIDE SEQUENCE</scope>
    <source>
        <strain evidence="2">PAP01</strain>
    </source>
</reference>
<dbReference type="Gene3D" id="2.40.128.130">
    <property type="entry name" value="Autotransporter beta-domain"/>
    <property type="match status" value="1"/>
</dbReference>
<evidence type="ECO:0000313" key="3">
    <source>
        <dbReference type="Proteomes" id="UP001152321"/>
    </source>
</evidence>
<dbReference type="InterPro" id="IPR036709">
    <property type="entry name" value="Autotransporte_beta_dom_sf"/>
</dbReference>
<organism evidence="2 3">
    <name type="scientific">Bdellovibrio svalbardensis</name>
    <dbReference type="NCBI Taxonomy" id="2972972"/>
    <lineage>
        <taxon>Bacteria</taxon>
        <taxon>Pseudomonadati</taxon>
        <taxon>Bdellovibrionota</taxon>
        <taxon>Bdellovibrionia</taxon>
        <taxon>Bdellovibrionales</taxon>
        <taxon>Pseudobdellovibrionaceae</taxon>
        <taxon>Bdellovibrio</taxon>
    </lineage>
</organism>
<comment type="caution">
    <text evidence="2">The sequence shown here is derived from an EMBL/GenBank/DDBJ whole genome shotgun (WGS) entry which is preliminary data.</text>
</comment>
<sequence length="314" mass="34175">MSVRRIQFFLLLLFFVSASSEAAPFRLRDVDPAKFVNSILALMSYSAIPDLASSSLAINNAQSGNPAISMTQFGGGFTVSKESRIYLEGAAAYSRYDPVFVATDGTDARNVPVKWTSGTLQGGVGYDFPIAKDWVIRPIFNFSVGAIFSDLKAAGTFISTATGEELDFFDGGSLTVGGLGGSMMLAYEFSEPGNNDIDFQLRYSYIHLQSAGGSKSVSGYSDSSTVNLYYRWRAPIDEWKVLNKPFRYVLEGSISHYLGDQAGVLGFDYLSSAGLGVELDSSAYKVWITRTRLVGRYMFGENVRGYSVGLACSF</sequence>
<protein>
    <submittedName>
        <fullName evidence="2">Autotransporter outer membrane beta-barrel domain-containing protein</fullName>
    </submittedName>
</protein>
<keyword evidence="1" id="KW-0732">Signal</keyword>
<feature type="signal peptide" evidence="1">
    <location>
        <begin position="1"/>
        <end position="22"/>
    </location>
</feature>
<accession>A0ABT6DMI9</accession>
<gene>
    <name evidence="2" type="ORF">NWE73_16995</name>
</gene>
<evidence type="ECO:0000313" key="2">
    <source>
        <dbReference type="EMBL" id="MDG0818082.1"/>
    </source>
</evidence>
<keyword evidence="3" id="KW-1185">Reference proteome</keyword>
<dbReference type="Proteomes" id="UP001152321">
    <property type="component" value="Unassembled WGS sequence"/>
</dbReference>
<name>A0ABT6DMI9_9BACT</name>
<proteinExistence type="predicted"/>
<dbReference type="EMBL" id="JANRMI010000006">
    <property type="protein sequence ID" value="MDG0818082.1"/>
    <property type="molecule type" value="Genomic_DNA"/>
</dbReference>
<evidence type="ECO:0000256" key="1">
    <source>
        <dbReference type="SAM" id="SignalP"/>
    </source>
</evidence>
<dbReference type="RefSeq" id="WP_277579557.1">
    <property type="nucleotide sequence ID" value="NZ_JANRMI010000006.1"/>
</dbReference>
<feature type="chain" id="PRO_5045607097" evidence="1">
    <location>
        <begin position="23"/>
        <end position="314"/>
    </location>
</feature>